<gene>
    <name evidence="1" type="ORF">L9S41_08125</name>
</gene>
<proteinExistence type="predicted"/>
<evidence type="ECO:0000313" key="2">
    <source>
        <dbReference type="Proteomes" id="UP001060414"/>
    </source>
</evidence>
<dbReference type="EMBL" id="CP092109">
    <property type="protein sequence ID" value="UWZ81346.1"/>
    <property type="molecule type" value="Genomic_DNA"/>
</dbReference>
<keyword evidence="2" id="KW-1185">Reference proteome</keyword>
<accession>A0ABY5ZQH9</accession>
<evidence type="ECO:0000313" key="1">
    <source>
        <dbReference type="EMBL" id="UWZ81346.1"/>
    </source>
</evidence>
<sequence length="166" mass="19244">MAESQTQEFAADLFDVSDLDDEIRVDALCRRLLRLFYEDLTHNQGLDAEQAAALTYGADYFLRDFVISERLENILRIPAHRVRQFGGNWYIIKNLEPNMEELATQLQGVAAFYRFCARQGHLAADLAEQIAAECDDLPFYRERIESFWAITGDGYQRWDQACSYKD</sequence>
<dbReference type="Proteomes" id="UP001060414">
    <property type="component" value="Chromosome"/>
</dbReference>
<reference evidence="1" key="1">
    <citation type="journal article" date="2022" name="Environ. Microbiol.">
        <title>Geoalkalibacter halelectricus SAP #1 sp. nov. possessing extracellular electron transfer and mineral#reducing capabilities from a haloalkaline environment.</title>
        <authorList>
            <person name="Yadav S."/>
            <person name="Singh R."/>
            <person name="Sundharam S.S."/>
            <person name="Chaudhary S."/>
            <person name="Krishnamurthi S."/>
            <person name="Patil S.A."/>
        </authorList>
    </citation>
    <scope>NUCLEOTIDE SEQUENCE</scope>
    <source>
        <strain evidence="1">SAP-1</strain>
    </source>
</reference>
<name>A0ABY5ZQH9_9BACT</name>
<protein>
    <submittedName>
        <fullName evidence="1">Uncharacterized protein</fullName>
    </submittedName>
</protein>
<dbReference type="RefSeq" id="WP_260749721.1">
    <property type="nucleotide sequence ID" value="NZ_CP092109.1"/>
</dbReference>
<organism evidence="1 2">
    <name type="scientific">Geoalkalibacter halelectricus</name>
    <dbReference type="NCBI Taxonomy" id="2847045"/>
    <lineage>
        <taxon>Bacteria</taxon>
        <taxon>Pseudomonadati</taxon>
        <taxon>Thermodesulfobacteriota</taxon>
        <taxon>Desulfuromonadia</taxon>
        <taxon>Desulfuromonadales</taxon>
        <taxon>Geoalkalibacteraceae</taxon>
        <taxon>Geoalkalibacter</taxon>
    </lineage>
</organism>